<dbReference type="Gene3D" id="3.30.560.10">
    <property type="entry name" value="Glucose Oxidase, domain 3"/>
    <property type="match status" value="1"/>
</dbReference>
<feature type="binding site" evidence="19">
    <location>
        <begin position="564"/>
        <end position="565"/>
    </location>
    <ligand>
        <name>FAD</name>
        <dbReference type="ChEBI" id="CHEBI:57692"/>
    </ligand>
</feature>
<keyword evidence="9 19" id="KW-0274">FAD</keyword>
<dbReference type="SUPFAM" id="SSF51905">
    <property type="entry name" value="FAD/NAD(P)-binding domain"/>
    <property type="match status" value="1"/>
</dbReference>
<reference evidence="22 23" key="1">
    <citation type="submission" date="2014-04" db="EMBL/GenBank/DDBJ databases">
        <authorList>
            <consortium name="DOE Joint Genome Institute"/>
            <person name="Kuo A."/>
            <person name="Gay G."/>
            <person name="Dore J."/>
            <person name="Kohler A."/>
            <person name="Nagy L.G."/>
            <person name="Floudas D."/>
            <person name="Copeland A."/>
            <person name="Barry K.W."/>
            <person name="Cichocki N."/>
            <person name="Veneault-Fourrey C."/>
            <person name="LaButti K."/>
            <person name="Lindquist E.A."/>
            <person name="Lipzen A."/>
            <person name="Lundell T."/>
            <person name="Morin E."/>
            <person name="Murat C."/>
            <person name="Sun H."/>
            <person name="Tunlid A."/>
            <person name="Henrissat B."/>
            <person name="Grigoriev I.V."/>
            <person name="Hibbett D.S."/>
            <person name="Martin F."/>
            <person name="Nordberg H.P."/>
            <person name="Cantor M.N."/>
            <person name="Hua S.X."/>
        </authorList>
    </citation>
    <scope>NUCLEOTIDE SEQUENCE [LARGE SCALE GENOMIC DNA]</scope>
    <source>
        <strain evidence="23">h7</strain>
    </source>
</reference>
<dbReference type="PANTHER" id="PTHR11552">
    <property type="entry name" value="GLUCOSE-METHANOL-CHOLINE GMC OXIDOREDUCTASE"/>
    <property type="match status" value="1"/>
</dbReference>
<dbReference type="PROSITE" id="PS00624">
    <property type="entry name" value="GMC_OXRED_2"/>
    <property type="match status" value="1"/>
</dbReference>
<evidence type="ECO:0000256" key="3">
    <source>
        <dbReference type="ARBA" id="ARBA00010790"/>
    </source>
</evidence>
<keyword evidence="11" id="KW-0325">Glycoprotein</keyword>
<evidence type="ECO:0000313" key="22">
    <source>
        <dbReference type="EMBL" id="KIM35567.1"/>
    </source>
</evidence>
<evidence type="ECO:0000259" key="21">
    <source>
        <dbReference type="PROSITE" id="PS00624"/>
    </source>
</evidence>
<evidence type="ECO:0000313" key="23">
    <source>
        <dbReference type="Proteomes" id="UP000053424"/>
    </source>
</evidence>
<feature type="domain" description="Glucose-methanol-choline oxidoreductase N-terminal" evidence="21">
    <location>
        <begin position="293"/>
        <end position="307"/>
    </location>
</feature>
<feature type="active site" description="Proton donor" evidence="18">
    <location>
        <position position="565"/>
    </location>
</feature>
<dbReference type="EC" id="1.1.99.29" evidence="5"/>
<comment type="catalytic activity">
    <reaction evidence="15">
        <text>pyranose + acceptor = pyranos-3-ulose + reduced acceptor.</text>
        <dbReference type="EC" id="1.1.99.29"/>
    </reaction>
</comment>
<keyword evidence="23" id="KW-1185">Reference proteome</keyword>
<evidence type="ECO:0000256" key="19">
    <source>
        <dbReference type="PIRSR" id="PIRSR000137-2"/>
    </source>
</evidence>
<comment type="subunit">
    <text evidence="4">Monomer.</text>
</comment>
<dbReference type="Pfam" id="PF05199">
    <property type="entry name" value="GMC_oxred_C"/>
    <property type="match status" value="1"/>
</dbReference>
<feature type="binding site" evidence="19">
    <location>
        <position position="253"/>
    </location>
    <ligand>
        <name>FAD</name>
        <dbReference type="ChEBI" id="CHEBI:57692"/>
    </ligand>
</feature>
<reference evidence="23" key="2">
    <citation type="submission" date="2015-01" db="EMBL/GenBank/DDBJ databases">
        <title>Evolutionary Origins and Diversification of the Mycorrhizal Mutualists.</title>
        <authorList>
            <consortium name="DOE Joint Genome Institute"/>
            <consortium name="Mycorrhizal Genomics Consortium"/>
            <person name="Kohler A."/>
            <person name="Kuo A."/>
            <person name="Nagy L.G."/>
            <person name="Floudas D."/>
            <person name="Copeland A."/>
            <person name="Barry K.W."/>
            <person name="Cichocki N."/>
            <person name="Veneault-Fourrey C."/>
            <person name="LaButti K."/>
            <person name="Lindquist E.A."/>
            <person name="Lipzen A."/>
            <person name="Lundell T."/>
            <person name="Morin E."/>
            <person name="Murat C."/>
            <person name="Riley R."/>
            <person name="Ohm R."/>
            <person name="Sun H."/>
            <person name="Tunlid A."/>
            <person name="Henrissat B."/>
            <person name="Grigoriev I.V."/>
            <person name="Hibbett D.S."/>
            <person name="Martin F."/>
        </authorList>
    </citation>
    <scope>NUCLEOTIDE SEQUENCE [LARGE SCALE GENOMIC DNA]</scope>
    <source>
        <strain evidence="23">h7</strain>
    </source>
</reference>
<dbReference type="PIRSF" id="PIRSF000137">
    <property type="entry name" value="Alcohol_oxidase"/>
    <property type="match status" value="1"/>
</dbReference>
<dbReference type="AlphaFoldDB" id="A0A0C2Y3A4"/>
<evidence type="ECO:0000256" key="4">
    <source>
        <dbReference type="ARBA" id="ARBA00011245"/>
    </source>
</evidence>
<comment type="catalytic activity">
    <reaction evidence="16">
        <text>a pyranoside + acceptor = a pyranosid-3-ulose + reduced acceptor.</text>
        <dbReference type="EC" id="1.1.99.29"/>
    </reaction>
</comment>
<protein>
    <recommendedName>
        <fullName evidence="5">pyranose dehydrogenase (acceptor)</fullName>
        <ecNumber evidence="5">1.1.99.29</ecNumber>
    </recommendedName>
</protein>
<keyword evidence="8 20" id="KW-0732">Signal</keyword>
<evidence type="ECO:0000256" key="5">
    <source>
        <dbReference type="ARBA" id="ARBA00013177"/>
    </source>
</evidence>
<feature type="binding site" evidence="19">
    <location>
        <position position="108"/>
    </location>
    <ligand>
        <name>FAD</name>
        <dbReference type="ChEBI" id="CHEBI:57692"/>
    </ligand>
</feature>
<dbReference type="InterPro" id="IPR012132">
    <property type="entry name" value="GMC_OxRdtase"/>
</dbReference>
<dbReference type="Pfam" id="PF00732">
    <property type="entry name" value="GMC_oxred_N"/>
    <property type="match status" value="1"/>
</dbReference>
<evidence type="ECO:0000256" key="12">
    <source>
        <dbReference type="ARBA" id="ARBA00024699"/>
    </source>
</evidence>
<organism evidence="22 23">
    <name type="scientific">Hebeloma cylindrosporum</name>
    <dbReference type="NCBI Taxonomy" id="76867"/>
    <lineage>
        <taxon>Eukaryota</taxon>
        <taxon>Fungi</taxon>
        <taxon>Dikarya</taxon>
        <taxon>Basidiomycota</taxon>
        <taxon>Agaricomycotina</taxon>
        <taxon>Agaricomycetes</taxon>
        <taxon>Agaricomycetidae</taxon>
        <taxon>Agaricales</taxon>
        <taxon>Agaricineae</taxon>
        <taxon>Hymenogastraceae</taxon>
        <taxon>Hebeloma</taxon>
    </lineage>
</organism>
<name>A0A0C2Y3A4_HEBCY</name>
<dbReference type="InterPro" id="IPR036188">
    <property type="entry name" value="FAD/NAD-bd_sf"/>
</dbReference>
<evidence type="ECO:0000256" key="7">
    <source>
        <dbReference type="ARBA" id="ARBA00022630"/>
    </source>
</evidence>
<gene>
    <name evidence="22" type="ORF">M413DRAFT_32424</name>
</gene>
<dbReference type="HOGENOM" id="CLU_002865_6_0_1"/>
<dbReference type="PANTHER" id="PTHR11552:SF201">
    <property type="entry name" value="GLUCOSE-METHANOL-CHOLINE OXIDOREDUCTASE N-TERMINAL DOMAIN-CONTAINING PROTEIN"/>
    <property type="match status" value="1"/>
</dbReference>
<evidence type="ECO:0000256" key="13">
    <source>
        <dbReference type="ARBA" id="ARBA00033986"/>
    </source>
</evidence>
<comment type="catalytic activity">
    <reaction evidence="13">
        <text>pyranose + acceptor = pyranos-2-ulose + reduced acceptor.</text>
        <dbReference type="EC" id="1.1.99.29"/>
    </reaction>
</comment>
<proteinExistence type="inferred from homology"/>
<dbReference type="STRING" id="686832.A0A0C2Y3A4"/>
<evidence type="ECO:0000256" key="2">
    <source>
        <dbReference type="ARBA" id="ARBA00004613"/>
    </source>
</evidence>
<evidence type="ECO:0000256" key="11">
    <source>
        <dbReference type="ARBA" id="ARBA00023180"/>
    </source>
</evidence>
<evidence type="ECO:0000256" key="6">
    <source>
        <dbReference type="ARBA" id="ARBA00022525"/>
    </source>
</evidence>
<evidence type="ECO:0000256" key="14">
    <source>
        <dbReference type="ARBA" id="ARBA00034010"/>
    </source>
</evidence>
<comment type="catalytic activity">
    <reaction evidence="17">
        <text>a pyranoside + acceptor = a pyranosid-3,4-diulose + reduced acceptor.</text>
        <dbReference type="EC" id="1.1.99.29"/>
    </reaction>
</comment>
<comment type="function">
    <text evidence="12">Catalyzes the single-oxidation or sequential double oxidation reaction of carbohydrates primarily at carbon-2 and/or carbon-3 with the concomitant reduction of the flavin. The enzyme exhibits a broad sugar substrate specificity, oxidizing different aldopyranoses to the corresponding C-1, C-2, C-3 or C-1,2, C-2,3 and C-3,4 (di)dehydro sugars with substrate-specific regioselectivity. Accepts only a narrow range of electron acceptors such as substituted benzoquinones and complexed metal ions and reacts extremely slowly with O(2) as acceptor. May play a role in the natural recycling of plant matter by oxidizing all major monosaccharides in lignocellulose and by reducing quinone compounds or reactive radical species generated during lignin depolymerization.</text>
</comment>
<feature type="chain" id="PRO_5002158985" description="pyranose dehydrogenase (acceptor)" evidence="20">
    <location>
        <begin position="23"/>
        <end position="626"/>
    </location>
</feature>
<dbReference type="OrthoDB" id="269227at2759"/>
<evidence type="ECO:0000256" key="16">
    <source>
        <dbReference type="ARBA" id="ARBA00034050"/>
    </source>
</evidence>
<accession>A0A0C2Y3A4</accession>
<dbReference type="Proteomes" id="UP000053424">
    <property type="component" value="Unassembled WGS sequence"/>
</dbReference>
<feature type="active site" description="Proton acceptor" evidence="18">
    <location>
        <position position="608"/>
    </location>
</feature>
<keyword evidence="10" id="KW-0560">Oxidoreductase</keyword>
<comment type="catalytic activity">
    <reaction evidence="14">
        <text>pyranose + acceptor = pyranos-2,3-diulose + reduced acceptor.</text>
        <dbReference type="EC" id="1.1.99.29"/>
    </reaction>
</comment>
<evidence type="ECO:0000256" key="17">
    <source>
        <dbReference type="ARBA" id="ARBA00034059"/>
    </source>
</evidence>
<comment type="cofactor">
    <cofactor evidence="1 19">
        <name>FAD</name>
        <dbReference type="ChEBI" id="CHEBI:57692"/>
    </cofactor>
</comment>
<evidence type="ECO:0000256" key="20">
    <source>
        <dbReference type="SAM" id="SignalP"/>
    </source>
</evidence>
<evidence type="ECO:0000256" key="18">
    <source>
        <dbReference type="PIRSR" id="PIRSR000137-1"/>
    </source>
</evidence>
<dbReference type="InterPro" id="IPR000172">
    <property type="entry name" value="GMC_OxRdtase_N"/>
</dbReference>
<dbReference type="Gene3D" id="3.50.50.60">
    <property type="entry name" value="FAD/NAD(P)-binding domain"/>
    <property type="match status" value="1"/>
</dbReference>
<dbReference type="EMBL" id="KN831818">
    <property type="protein sequence ID" value="KIM35567.1"/>
    <property type="molecule type" value="Genomic_DNA"/>
</dbReference>
<evidence type="ECO:0000256" key="8">
    <source>
        <dbReference type="ARBA" id="ARBA00022729"/>
    </source>
</evidence>
<evidence type="ECO:0000256" key="9">
    <source>
        <dbReference type="ARBA" id="ARBA00022827"/>
    </source>
</evidence>
<keyword evidence="7" id="KW-0285">Flavoprotein</keyword>
<keyword evidence="6" id="KW-0964">Secreted</keyword>
<feature type="signal peptide" evidence="20">
    <location>
        <begin position="1"/>
        <end position="22"/>
    </location>
</feature>
<comment type="subcellular location">
    <subcellularLocation>
        <location evidence="2">Secreted</location>
    </subcellularLocation>
</comment>
<sequence length="626" mass="66959">MTIHSKLHGIVFCFVAAVRAAAQDFDYVIVGGGASGALVAAKLSANPSVRVAILEAGFLVENNAAIVPALFGSFIGNPDLDWGFTSTPQDHLNGRQLGLPRGKALGGTAAVNGMYFVRGSTAEYDAWEKLGNPGWNWNTINEHIKSIESFTPAPPEIAQEFGSEDAGHGTQGPINVTFSNYYAPNSVIPAFRKTMQSLGVAGNKAASAGSNLGVYEVPTAVDHTNRTRSYVVNGFLEPNKNRQNLVINTGALVTNINFASGSPLLATGVQYIQNNVTKILKVKPSGKVILAAGTYQTPKILQLSGIGNATLLKSLNIEARNNLPGVGQNLQDHVGVLGVWEINPAVGQSYDAILTNATFATEQWASYLANRTGVYASVPGSTVVFMPYSAFIPPARLTQLKADLDQELKAFKGTPYETQLALQRQILDDESVPQVELVMTTQVQSALVTPELGKSYLSIAANVVRPFSRGSVYPSSTDPTARPAINLNYLGIHHGKPLQLAFLVPLIQNRMSDFQILKEAFSFVLNNVTKTAPFSDILTVLREPSNTTDAGISQYIIDNIFSVWHPCGSSSMLPISQNGVVDSKLKVYGTKNVHVVDAGLIPLELSTHTMATVYGNAAFAAELISI</sequence>
<dbReference type="GO" id="GO:0050660">
    <property type="term" value="F:flavin adenine dinucleotide binding"/>
    <property type="evidence" value="ECO:0007669"/>
    <property type="project" value="InterPro"/>
</dbReference>
<evidence type="ECO:0000256" key="1">
    <source>
        <dbReference type="ARBA" id="ARBA00001974"/>
    </source>
</evidence>
<evidence type="ECO:0000256" key="10">
    <source>
        <dbReference type="ARBA" id="ARBA00023002"/>
    </source>
</evidence>
<dbReference type="GO" id="GO:0005576">
    <property type="term" value="C:extracellular region"/>
    <property type="evidence" value="ECO:0007669"/>
    <property type="project" value="UniProtKB-SubCell"/>
</dbReference>
<dbReference type="SUPFAM" id="SSF54373">
    <property type="entry name" value="FAD-linked reductases, C-terminal domain"/>
    <property type="match status" value="1"/>
</dbReference>
<comment type="similarity">
    <text evidence="3">Belongs to the GMC oxidoreductase family.</text>
</comment>
<dbReference type="InterPro" id="IPR007867">
    <property type="entry name" value="GMC_OxRtase_C"/>
</dbReference>
<evidence type="ECO:0000256" key="15">
    <source>
        <dbReference type="ARBA" id="ARBA00034029"/>
    </source>
</evidence>
<dbReference type="GO" id="GO:0033718">
    <property type="term" value="F:pyranose dehydrogenase (acceptor) activity"/>
    <property type="evidence" value="ECO:0007669"/>
    <property type="project" value="UniProtKB-EC"/>
</dbReference>